<keyword evidence="3" id="KW-1185">Reference proteome</keyword>
<evidence type="ECO:0000259" key="1">
    <source>
        <dbReference type="SMART" id="SM00418"/>
    </source>
</evidence>
<evidence type="ECO:0000313" key="2">
    <source>
        <dbReference type="EMBL" id="TQL82001.1"/>
    </source>
</evidence>
<dbReference type="CDD" id="cd00090">
    <property type="entry name" value="HTH_ARSR"/>
    <property type="match status" value="1"/>
</dbReference>
<dbReference type="InterPro" id="IPR036388">
    <property type="entry name" value="WH-like_DNA-bd_sf"/>
</dbReference>
<feature type="domain" description="HTH arsR-type" evidence="1">
    <location>
        <begin position="16"/>
        <end position="129"/>
    </location>
</feature>
<dbReference type="RefSeq" id="WP_141873865.1">
    <property type="nucleotide sequence ID" value="NZ_VFOX01000002.1"/>
</dbReference>
<evidence type="ECO:0000313" key="3">
    <source>
        <dbReference type="Proteomes" id="UP000317209"/>
    </source>
</evidence>
<name>A0A543BAX5_9MICO</name>
<dbReference type="Pfam" id="PF12840">
    <property type="entry name" value="HTH_20"/>
    <property type="match status" value="1"/>
</dbReference>
<dbReference type="SMART" id="SM00418">
    <property type="entry name" value="HTH_ARSR"/>
    <property type="match status" value="1"/>
</dbReference>
<dbReference type="SUPFAM" id="SSF46785">
    <property type="entry name" value="Winged helix' DNA-binding domain"/>
    <property type="match status" value="1"/>
</dbReference>
<comment type="caution">
    <text evidence="2">The sequence shown here is derived from an EMBL/GenBank/DDBJ whole genome shotgun (WGS) entry which is preliminary data.</text>
</comment>
<dbReference type="EMBL" id="VFOX01000002">
    <property type="protein sequence ID" value="TQL82001.1"/>
    <property type="molecule type" value="Genomic_DNA"/>
</dbReference>
<dbReference type="InterPro" id="IPR011991">
    <property type="entry name" value="ArsR-like_HTH"/>
</dbReference>
<dbReference type="GO" id="GO:0003700">
    <property type="term" value="F:DNA-binding transcription factor activity"/>
    <property type="evidence" value="ECO:0007669"/>
    <property type="project" value="InterPro"/>
</dbReference>
<reference evidence="2 3" key="1">
    <citation type="submission" date="2019-06" db="EMBL/GenBank/DDBJ databases">
        <title>Sequencing the genomes of 1000 actinobacteria strains.</title>
        <authorList>
            <person name="Klenk H.-P."/>
        </authorList>
    </citation>
    <scope>NUCLEOTIDE SEQUENCE [LARGE SCALE GENOMIC DNA]</scope>
    <source>
        <strain evidence="2 3">DSM 20169</strain>
    </source>
</reference>
<dbReference type="Proteomes" id="UP000317209">
    <property type="component" value="Unassembled WGS sequence"/>
</dbReference>
<accession>A0A543BAX5</accession>
<dbReference type="InterPro" id="IPR001845">
    <property type="entry name" value="HTH_ArsR_DNA-bd_dom"/>
</dbReference>
<dbReference type="Gene3D" id="1.10.10.10">
    <property type="entry name" value="Winged helix-like DNA-binding domain superfamily/Winged helix DNA-binding domain"/>
    <property type="match status" value="1"/>
</dbReference>
<organism evidence="2 3">
    <name type="scientific">Microbacterium saperdae</name>
    <dbReference type="NCBI Taxonomy" id="69368"/>
    <lineage>
        <taxon>Bacteria</taxon>
        <taxon>Bacillati</taxon>
        <taxon>Actinomycetota</taxon>
        <taxon>Actinomycetes</taxon>
        <taxon>Micrococcales</taxon>
        <taxon>Microbacteriaceae</taxon>
        <taxon>Microbacterium</taxon>
    </lineage>
</organism>
<dbReference type="OrthoDB" id="7945987at2"/>
<dbReference type="AlphaFoldDB" id="A0A543BAX5"/>
<gene>
    <name evidence="2" type="ORF">FB560_3483</name>
</gene>
<sequence length="193" mass="21886">MSEEQKRPDPVWMTSAMLKAYTHPLRRQMLHLFRQREYLRAADIAEALDVAANSASFHLRVLADAGLIEEAPERARDRRDRVWVARRQSLSVGGPENPVADEVLGGVMINAVAEEHSEMLRRVLAWTPEYISGRTTETHAALSQRSVRLTGAEFDALMERIEDVMSEAVEAHDRDDPDSRAWQIDLLAADDRI</sequence>
<proteinExistence type="predicted"/>
<dbReference type="InterPro" id="IPR036390">
    <property type="entry name" value="WH_DNA-bd_sf"/>
</dbReference>
<protein>
    <submittedName>
        <fullName evidence="2">Helix-turn-helix protein</fullName>
    </submittedName>
</protein>